<gene>
    <name evidence="3" type="ORF">GCK32_011856</name>
</gene>
<sequence length="220" mass="24460">MHFTSSSIPVAAIGSMELLAAEFALLIFCGILWESLTETTSAVSTHKEHDKDSWEDHDYDDYDQRKDEKTTLVHSTQDLPEHHNGSTERTSDEPDHSTKEKLESSGTDNGEGTGNSTDVSDVHVTDTPTPGDYPTNITDERTLHVSDIRTTSASASNENTATTDGEYYPFIRVFDSVEDPSYQMSNRMQADTPYSSAQTVPYIYQSLLNAVLTLYLLDFS</sequence>
<keyword evidence="2" id="KW-0812">Transmembrane</keyword>
<organism evidence="3 4">
    <name type="scientific">Trichostrongylus colubriformis</name>
    <name type="common">Black scour worm</name>
    <dbReference type="NCBI Taxonomy" id="6319"/>
    <lineage>
        <taxon>Eukaryota</taxon>
        <taxon>Metazoa</taxon>
        <taxon>Ecdysozoa</taxon>
        <taxon>Nematoda</taxon>
        <taxon>Chromadorea</taxon>
        <taxon>Rhabditida</taxon>
        <taxon>Rhabditina</taxon>
        <taxon>Rhabditomorpha</taxon>
        <taxon>Strongyloidea</taxon>
        <taxon>Trichostrongylidae</taxon>
        <taxon>Trichostrongylus</taxon>
    </lineage>
</organism>
<feature type="transmembrane region" description="Helical" evidence="2">
    <location>
        <begin position="12"/>
        <end position="33"/>
    </location>
</feature>
<name>A0AAN8FCQ9_TRICO</name>
<evidence type="ECO:0000313" key="3">
    <source>
        <dbReference type="EMBL" id="KAK5973794.1"/>
    </source>
</evidence>
<accession>A0AAN8FCQ9</accession>
<dbReference type="Proteomes" id="UP001331761">
    <property type="component" value="Unassembled WGS sequence"/>
</dbReference>
<dbReference type="AlphaFoldDB" id="A0AAN8FCQ9"/>
<evidence type="ECO:0000256" key="2">
    <source>
        <dbReference type="SAM" id="Phobius"/>
    </source>
</evidence>
<proteinExistence type="predicted"/>
<keyword evidence="4" id="KW-1185">Reference proteome</keyword>
<feature type="compositionally biased region" description="Basic and acidic residues" evidence="1">
    <location>
        <begin position="79"/>
        <end position="103"/>
    </location>
</feature>
<feature type="region of interest" description="Disordered" evidence="1">
    <location>
        <begin position="74"/>
        <end position="144"/>
    </location>
</feature>
<evidence type="ECO:0000313" key="4">
    <source>
        <dbReference type="Proteomes" id="UP001331761"/>
    </source>
</evidence>
<protein>
    <submittedName>
        <fullName evidence="3">Uncharacterized protein</fullName>
    </submittedName>
</protein>
<reference evidence="3 4" key="1">
    <citation type="submission" date="2019-10" db="EMBL/GenBank/DDBJ databases">
        <title>Assembly and Annotation for the nematode Trichostrongylus colubriformis.</title>
        <authorList>
            <person name="Martin J."/>
        </authorList>
    </citation>
    <scope>NUCLEOTIDE SEQUENCE [LARGE SCALE GENOMIC DNA]</scope>
    <source>
        <strain evidence="3">G859</strain>
        <tissue evidence="3">Whole worm</tissue>
    </source>
</reference>
<evidence type="ECO:0000256" key="1">
    <source>
        <dbReference type="SAM" id="MobiDB-lite"/>
    </source>
</evidence>
<dbReference type="EMBL" id="WIXE01015060">
    <property type="protein sequence ID" value="KAK5973794.1"/>
    <property type="molecule type" value="Genomic_DNA"/>
</dbReference>
<keyword evidence="2" id="KW-0472">Membrane</keyword>
<keyword evidence="2" id="KW-1133">Transmembrane helix</keyword>
<comment type="caution">
    <text evidence="3">The sequence shown here is derived from an EMBL/GenBank/DDBJ whole genome shotgun (WGS) entry which is preliminary data.</text>
</comment>
<feature type="compositionally biased region" description="Polar residues" evidence="1">
    <location>
        <begin position="104"/>
        <end position="119"/>
    </location>
</feature>